<evidence type="ECO:0000313" key="3">
    <source>
        <dbReference type="EMBL" id="MBB5374719.1"/>
    </source>
</evidence>
<dbReference type="Proteomes" id="UP000539473">
    <property type="component" value="Unassembled WGS sequence"/>
</dbReference>
<keyword evidence="3" id="KW-0560">Oxidoreductase</keyword>
<dbReference type="InterPro" id="IPR029068">
    <property type="entry name" value="Glyas_Bleomycin-R_OHBP_Dase"/>
</dbReference>
<dbReference type="EMBL" id="JACHFK010000001">
    <property type="protein sequence ID" value="MBB5374719.1"/>
    <property type="molecule type" value="Genomic_DNA"/>
</dbReference>
<evidence type="ECO:0000313" key="4">
    <source>
        <dbReference type="Proteomes" id="UP000539473"/>
    </source>
</evidence>
<protein>
    <submittedName>
        <fullName evidence="3">Catechol 2,3-dioxygenase-like lactoylglutathione lyase family enzyme</fullName>
    </submittedName>
</protein>
<dbReference type="GO" id="GO:0016829">
    <property type="term" value="F:lyase activity"/>
    <property type="evidence" value="ECO:0007669"/>
    <property type="project" value="UniProtKB-KW"/>
</dbReference>
<name>A0A7W8NLH4_9DEIO</name>
<dbReference type="Pfam" id="PF00903">
    <property type="entry name" value="Glyoxalase"/>
    <property type="match status" value="1"/>
</dbReference>
<dbReference type="AlphaFoldDB" id="A0A7W8NLH4"/>
<keyword evidence="5" id="KW-1185">Reference proteome</keyword>
<dbReference type="Gene3D" id="3.10.180.10">
    <property type="entry name" value="2,3-Dihydroxybiphenyl 1,2-Dioxygenase, domain 1"/>
    <property type="match status" value="1"/>
</dbReference>
<dbReference type="PROSITE" id="PS51819">
    <property type="entry name" value="VOC"/>
    <property type="match status" value="1"/>
</dbReference>
<accession>A0A7W8NLH4</accession>
<evidence type="ECO:0000313" key="2">
    <source>
        <dbReference type="EMBL" id="GHF34217.1"/>
    </source>
</evidence>
<reference evidence="3 4" key="3">
    <citation type="submission" date="2020-08" db="EMBL/GenBank/DDBJ databases">
        <title>Genomic Encyclopedia of Type Strains, Phase IV (KMG-IV): sequencing the most valuable type-strain genomes for metagenomic binning, comparative biology and taxonomic classification.</title>
        <authorList>
            <person name="Goeker M."/>
        </authorList>
    </citation>
    <scope>NUCLEOTIDE SEQUENCE [LARGE SCALE GENOMIC DNA]</scope>
    <source>
        <strain evidence="3 4">DSM 27521</strain>
    </source>
</reference>
<evidence type="ECO:0000259" key="1">
    <source>
        <dbReference type="PROSITE" id="PS51819"/>
    </source>
</evidence>
<organism evidence="3 4">
    <name type="scientific">Deinococcus metalli</name>
    <dbReference type="NCBI Taxonomy" id="1141878"/>
    <lineage>
        <taxon>Bacteria</taxon>
        <taxon>Thermotogati</taxon>
        <taxon>Deinococcota</taxon>
        <taxon>Deinococci</taxon>
        <taxon>Deinococcales</taxon>
        <taxon>Deinococcaceae</taxon>
        <taxon>Deinococcus</taxon>
    </lineage>
</organism>
<keyword evidence="3" id="KW-0223">Dioxygenase</keyword>
<keyword evidence="3" id="KW-0456">Lyase</keyword>
<proteinExistence type="predicted"/>
<dbReference type="EMBL" id="BNAJ01000001">
    <property type="protein sequence ID" value="GHF34217.1"/>
    <property type="molecule type" value="Genomic_DNA"/>
</dbReference>
<reference evidence="2" key="4">
    <citation type="submission" date="2024-05" db="EMBL/GenBank/DDBJ databases">
        <authorList>
            <person name="Sun Q."/>
            <person name="Zhou Y."/>
        </authorList>
    </citation>
    <scope>NUCLEOTIDE SEQUENCE</scope>
    <source>
        <strain evidence="2">CGMCC 1.18437</strain>
    </source>
</reference>
<dbReference type="InterPro" id="IPR037523">
    <property type="entry name" value="VOC_core"/>
</dbReference>
<dbReference type="SUPFAM" id="SSF54593">
    <property type="entry name" value="Glyoxalase/Bleomycin resistance protein/Dihydroxybiphenyl dioxygenase"/>
    <property type="match status" value="1"/>
</dbReference>
<comment type="caution">
    <text evidence="3">The sequence shown here is derived from an EMBL/GenBank/DDBJ whole genome shotgun (WGS) entry which is preliminary data.</text>
</comment>
<feature type="domain" description="VOC" evidence="1">
    <location>
        <begin position="2"/>
        <end position="117"/>
    </location>
</feature>
<dbReference type="InterPro" id="IPR004360">
    <property type="entry name" value="Glyas_Fos-R_dOase_dom"/>
</dbReference>
<reference evidence="5" key="2">
    <citation type="journal article" date="2019" name="Int. J. Syst. Evol. Microbiol.">
        <title>The Global Catalogue of Microorganisms (GCM) 10K type strain sequencing project: providing services to taxonomists for standard genome sequencing and annotation.</title>
        <authorList>
            <consortium name="The Broad Institute Genomics Platform"/>
            <consortium name="The Broad Institute Genome Sequencing Center for Infectious Disease"/>
            <person name="Wu L."/>
            <person name="Ma J."/>
        </authorList>
    </citation>
    <scope>NUCLEOTIDE SEQUENCE [LARGE SCALE GENOMIC DNA]</scope>
    <source>
        <strain evidence="5">CGMCC 1.18437</strain>
    </source>
</reference>
<dbReference type="RefSeq" id="WP_184108892.1">
    <property type="nucleotide sequence ID" value="NZ_BNAJ01000001.1"/>
</dbReference>
<gene>
    <name evidence="2" type="ORF">GCM10017781_08800</name>
    <name evidence="3" type="ORF">HNQ07_000163</name>
</gene>
<dbReference type="Proteomes" id="UP000619376">
    <property type="component" value="Unassembled WGS sequence"/>
</dbReference>
<reference evidence="2" key="1">
    <citation type="journal article" date="2014" name="Int. J. Syst. Evol. Microbiol.">
        <title>Complete genome of a new Firmicutes species belonging to the dominant human colonic microbiota ('Ruminococcus bicirculans') reveals two chromosomes and a selective capacity to utilize plant glucans.</title>
        <authorList>
            <consortium name="NISC Comparative Sequencing Program"/>
            <person name="Wegmann U."/>
            <person name="Louis P."/>
            <person name="Goesmann A."/>
            <person name="Henrissat B."/>
            <person name="Duncan S.H."/>
            <person name="Flint H.J."/>
        </authorList>
    </citation>
    <scope>NUCLEOTIDE SEQUENCE</scope>
    <source>
        <strain evidence="2">CGMCC 1.18437</strain>
    </source>
</reference>
<dbReference type="GO" id="GO:0051213">
    <property type="term" value="F:dioxygenase activity"/>
    <property type="evidence" value="ECO:0007669"/>
    <property type="project" value="UniProtKB-KW"/>
</dbReference>
<evidence type="ECO:0000313" key="5">
    <source>
        <dbReference type="Proteomes" id="UP000619376"/>
    </source>
</evidence>
<sequence length="222" mass="23967">MHLDHLTLHARDLGAQRDFYAGTLGLNLLEDTPQHVTVQVGASRVTFVHDPAHAAFSHFALDIPRTLVDGAQAWLGARVLLLADADGRTCFGPNARWNTTNVYFDDPAGNIVEFIARHDRPHDHAGFFGPQHVLHLSEYGVVVRDVPAAVRRLGEERGIFPFNGQSDTFTAVGSHDGMLIVVPAGRGWMPDGRPAVPAPFTLAWDGGRTLTAEDTVVAGAPG</sequence>